<dbReference type="AlphaFoldDB" id="A0A1T1GWD5"/>
<dbReference type="SUPFAM" id="SSF56672">
    <property type="entry name" value="DNA/RNA polymerases"/>
    <property type="match status" value="1"/>
</dbReference>
<dbReference type="PROSITE" id="PS50878">
    <property type="entry name" value="RT_POL"/>
    <property type="match status" value="1"/>
</dbReference>
<comment type="caution">
    <text evidence="2">The sequence shown here is derived from an EMBL/GenBank/DDBJ whole genome shotgun (WGS) entry which is preliminary data.</text>
</comment>
<dbReference type="Pfam" id="PF00078">
    <property type="entry name" value="RVT_1"/>
    <property type="match status" value="1"/>
</dbReference>
<dbReference type="EMBL" id="MVKX01000006">
    <property type="protein sequence ID" value="OOV81835.1"/>
    <property type="molecule type" value="Genomic_DNA"/>
</dbReference>
<dbReference type="RefSeq" id="WP_078190513.1">
    <property type="nucleotide sequence ID" value="NZ_JAMCOZ010000006.1"/>
</dbReference>
<organism evidence="2 3">
    <name type="scientific">Acinetobacter amyesii</name>
    <dbReference type="NCBI Taxonomy" id="2942470"/>
    <lineage>
        <taxon>Bacteria</taxon>
        <taxon>Pseudomonadati</taxon>
        <taxon>Pseudomonadota</taxon>
        <taxon>Gammaproteobacteria</taxon>
        <taxon>Moraxellales</taxon>
        <taxon>Moraxellaceae</taxon>
        <taxon>Acinetobacter</taxon>
    </lineage>
</organism>
<feature type="domain" description="Reverse transcriptase" evidence="1">
    <location>
        <begin position="17"/>
        <end position="261"/>
    </location>
</feature>
<sequence>MVYDHSYSKDNLSKYFLNSEIAKFPAAQRNQQRETISNKAYQDVQRHLRNVNLLRKVTINNKSAYTINLLEHNLIVRKLHQNLRKSFYYSAPNRHTIIKNLLSLLREATPYNVYRLDIQSFFESVDKNTLFEHLDNNYFLCAYSKKILKELFKQFESLGGSGIPRGLSISNILSDIYMQSFDQAISKNNVVFYYRRYVDDIIIITSGKEDKDSFLPHLSSELPKGLIFNSDDKFQFISISKNINNNSLPLNYRFDYLGYSFSIENNHSKDKNRAIKIDIADNKIKKIKTKIIRAFIAFSKDQNFEILTERLLFLSTNFSIYDRNKGRKKLSGIYYNYPELSENNESLLELDEYLRTLILSKATFKHLNISSKLSKNQKRKLLSLSFFKSHTNRSFNYFSGQRIKVLKECWKNV</sequence>
<keyword evidence="3" id="KW-1185">Reference proteome</keyword>
<gene>
    <name evidence="2" type="ORF">B1202_10330</name>
</gene>
<reference evidence="2 3" key="1">
    <citation type="submission" date="2017-02" db="EMBL/GenBank/DDBJ databases">
        <title>Acinetobacter sp. ANC 4945, whole genome shotgun sequencing project.</title>
        <authorList>
            <person name="Radolfova-Krizova L."/>
            <person name="Al Atrouni A."/>
            <person name="Nemec A."/>
        </authorList>
    </citation>
    <scope>NUCLEOTIDE SEQUENCE [LARGE SCALE GENOMIC DNA]</scope>
    <source>
        <strain evidence="2 3">ANC 4945</strain>
    </source>
</reference>
<protein>
    <recommendedName>
        <fullName evidence="1">Reverse transcriptase domain-containing protein</fullName>
    </recommendedName>
</protein>
<proteinExistence type="predicted"/>
<name>A0A1T1GWD5_9GAMM</name>
<accession>A0A1T1GWD5</accession>
<dbReference type="Proteomes" id="UP000191160">
    <property type="component" value="Unassembled WGS sequence"/>
</dbReference>
<dbReference type="InterPro" id="IPR000477">
    <property type="entry name" value="RT_dom"/>
</dbReference>
<dbReference type="InterPro" id="IPR043502">
    <property type="entry name" value="DNA/RNA_pol_sf"/>
</dbReference>
<evidence type="ECO:0000313" key="2">
    <source>
        <dbReference type="EMBL" id="OOV81835.1"/>
    </source>
</evidence>
<dbReference type="NCBIfam" id="NF041747">
    <property type="entry name" value="Drt3a"/>
    <property type="match status" value="1"/>
</dbReference>
<evidence type="ECO:0000259" key="1">
    <source>
        <dbReference type="PROSITE" id="PS50878"/>
    </source>
</evidence>
<evidence type="ECO:0000313" key="3">
    <source>
        <dbReference type="Proteomes" id="UP000191160"/>
    </source>
</evidence>
<dbReference type="CDD" id="cd01646">
    <property type="entry name" value="RT_Bac_retron_I"/>
    <property type="match status" value="1"/>
</dbReference>